<dbReference type="Proteomes" id="UP001056756">
    <property type="component" value="Chromosome"/>
</dbReference>
<evidence type="ECO:0000313" key="2">
    <source>
        <dbReference type="Proteomes" id="UP001056756"/>
    </source>
</evidence>
<sequence>MVKRVSGDVRRSISRWIAKLERYNWLGQYDRLTPNRRAKIARAELRLPYRSLGHGFYRLVYDLGNGYVLKVAISSSGMRCNELEYRLYASCTKHIKQHLCPVAGFGHGWIIMKKMKVAGTGKHLKLKLLSKKFRKAGILPYDMKRANSAMYEGRIVVIDYGNFMW</sequence>
<name>A0A9J6ZCA3_9BACL</name>
<accession>A0A9J6ZCA3</accession>
<dbReference type="KEGG" id="plig:NAG76_17225"/>
<proteinExistence type="predicted"/>
<protein>
    <submittedName>
        <fullName evidence="1">Uncharacterized protein</fullName>
    </submittedName>
</protein>
<dbReference type="EMBL" id="CP097899">
    <property type="protein sequence ID" value="URN93560.1"/>
    <property type="molecule type" value="Genomic_DNA"/>
</dbReference>
<evidence type="ECO:0000313" key="1">
    <source>
        <dbReference type="EMBL" id="URN93560.1"/>
    </source>
</evidence>
<organism evidence="1 2">
    <name type="scientific">Candidatus Pristimantibacillus lignocellulolyticus</name>
    <dbReference type="NCBI Taxonomy" id="2994561"/>
    <lineage>
        <taxon>Bacteria</taxon>
        <taxon>Bacillati</taxon>
        <taxon>Bacillota</taxon>
        <taxon>Bacilli</taxon>
        <taxon>Bacillales</taxon>
        <taxon>Paenibacillaceae</taxon>
        <taxon>Candidatus Pristimantibacillus</taxon>
    </lineage>
</organism>
<gene>
    <name evidence="1" type="ORF">NAG76_17225</name>
</gene>
<reference evidence="1" key="1">
    <citation type="submission" date="2022-05" db="EMBL/GenBank/DDBJ databases">
        <title>Novel bacterial taxa in a minimal lignocellulolytic consortium and its capacity to transform plastics disclosed by genome-resolved metagenomics.</title>
        <authorList>
            <person name="Rodriguez C.A.D."/>
            <person name="Diaz-Garcia L."/>
            <person name="Herrera K."/>
            <person name="Tarazona N.A."/>
            <person name="Sproer C."/>
            <person name="Overmann J."/>
            <person name="Jimenez D.J."/>
        </authorList>
    </citation>
    <scope>NUCLEOTIDE SEQUENCE</scope>
    <source>
        <strain evidence="1">MAG5</strain>
    </source>
</reference>
<dbReference type="AlphaFoldDB" id="A0A9J6ZCA3"/>